<sequence length="171" mass="19021">MKTDIDAYKATWHPSKSLIPVLIDRSTIPFDHIGLVVMHMDSITLLRSDVVDQQWPAPNADESSSGYSLYYSRKGRIDASSHLLSYPLSHNTATSPSSPMGSYYLQLQISGQGIFKNVLQQATAAICQDMIQELVEDAFPITDRDTPCQAVPNYKRLDQSLSVSWSRADLA</sequence>
<evidence type="ECO:0000313" key="2">
    <source>
        <dbReference type="Proteomes" id="UP000326198"/>
    </source>
</evidence>
<organism evidence="1 2">
    <name type="scientific">Aspergillus bertholletiae</name>
    <dbReference type="NCBI Taxonomy" id="1226010"/>
    <lineage>
        <taxon>Eukaryota</taxon>
        <taxon>Fungi</taxon>
        <taxon>Dikarya</taxon>
        <taxon>Ascomycota</taxon>
        <taxon>Pezizomycotina</taxon>
        <taxon>Eurotiomycetes</taxon>
        <taxon>Eurotiomycetidae</taxon>
        <taxon>Eurotiales</taxon>
        <taxon>Aspergillaceae</taxon>
        <taxon>Aspergillus</taxon>
        <taxon>Aspergillus subgen. Circumdati</taxon>
    </lineage>
</organism>
<protein>
    <submittedName>
        <fullName evidence="1">Uncharacterized protein</fullName>
    </submittedName>
</protein>
<evidence type="ECO:0000313" key="1">
    <source>
        <dbReference type="EMBL" id="KAE8373112.1"/>
    </source>
</evidence>
<name>A0A5N7ATC8_9EURO</name>
<dbReference type="EMBL" id="ML736327">
    <property type="protein sequence ID" value="KAE8373112.1"/>
    <property type="molecule type" value="Genomic_DNA"/>
</dbReference>
<dbReference type="OrthoDB" id="4500359at2759"/>
<reference evidence="1 2" key="1">
    <citation type="submission" date="2019-04" db="EMBL/GenBank/DDBJ databases">
        <title>Friends and foes A comparative genomics studyof 23 Aspergillus species from section Flavi.</title>
        <authorList>
            <consortium name="DOE Joint Genome Institute"/>
            <person name="Kjaerbolling I."/>
            <person name="Vesth T."/>
            <person name="Frisvad J.C."/>
            <person name="Nybo J.L."/>
            <person name="Theobald S."/>
            <person name="Kildgaard S."/>
            <person name="Isbrandt T."/>
            <person name="Kuo A."/>
            <person name="Sato A."/>
            <person name="Lyhne E.K."/>
            <person name="Kogle M.E."/>
            <person name="Wiebenga A."/>
            <person name="Kun R.S."/>
            <person name="Lubbers R.J."/>
            <person name="Makela M.R."/>
            <person name="Barry K."/>
            <person name="Chovatia M."/>
            <person name="Clum A."/>
            <person name="Daum C."/>
            <person name="Haridas S."/>
            <person name="He G."/>
            <person name="LaButti K."/>
            <person name="Lipzen A."/>
            <person name="Mondo S."/>
            <person name="Riley R."/>
            <person name="Salamov A."/>
            <person name="Simmons B.A."/>
            <person name="Magnuson J.K."/>
            <person name="Henrissat B."/>
            <person name="Mortensen U.H."/>
            <person name="Larsen T.O."/>
            <person name="Devries R.P."/>
            <person name="Grigoriev I.V."/>
            <person name="Machida M."/>
            <person name="Baker S.E."/>
            <person name="Andersen M.R."/>
        </authorList>
    </citation>
    <scope>NUCLEOTIDE SEQUENCE [LARGE SCALE GENOMIC DNA]</scope>
    <source>
        <strain evidence="1 2">IBT 29228</strain>
    </source>
</reference>
<keyword evidence="2" id="KW-1185">Reference proteome</keyword>
<gene>
    <name evidence="1" type="ORF">BDV26DRAFT_297238</name>
</gene>
<dbReference type="Proteomes" id="UP000326198">
    <property type="component" value="Unassembled WGS sequence"/>
</dbReference>
<dbReference type="AlphaFoldDB" id="A0A5N7ATC8"/>
<proteinExistence type="predicted"/>
<accession>A0A5N7ATC8</accession>